<feature type="non-terminal residue" evidence="2">
    <location>
        <position position="1"/>
    </location>
</feature>
<feature type="non-terminal residue" evidence="2">
    <location>
        <position position="134"/>
    </location>
</feature>
<comment type="caution">
    <text evidence="2">The sequence shown here is derived from an EMBL/GenBank/DDBJ whole genome shotgun (WGS) entry which is preliminary data.</text>
</comment>
<protein>
    <submittedName>
        <fullName evidence="2">Condensation domain-containing protein</fullName>
    </submittedName>
</protein>
<accession>A0ABT7KQR1</accession>
<sequence>QEPLVPSFAQQRLWFLAQLDEASTNYHIPLVLRLHGALERSAWQRSLDRLFARHEALRSIFVAPEGKPRVELLPLDAGLPVLEHDLKGRADAQAALLELCQEEARTPFDLSRGPLIRGRLIDMSDEEHVFLLTQ</sequence>
<dbReference type="RefSeq" id="WP_285885041.1">
    <property type="nucleotide sequence ID" value="NZ_JARFYN010000224.1"/>
</dbReference>
<organism evidence="2 3">
    <name type="scientific">Rhizobium calliandrae</name>
    <dbReference type="NCBI Taxonomy" id="1312182"/>
    <lineage>
        <taxon>Bacteria</taxon>
        <taxon>Pseudomonadati</taxon>
        <taxon>Pseudomonadota</taxon>
        <taxon>Alphaproteobacteria</taxon>
        <taxon>Hyphomicrobiales</taxon>
        <taxon>Rhizobiaceae</taxon>
        <taxon>Rhizobium/Agrobacterium group</taxon>
        <taxon>Rhizobium</taxon>
    </lineage>
</organism>
<dbReference type="Proteomes" id="UP001172630">
    <property type="component" value="Unassembled WGS sequence"/>
</dbReference>
<feature type="domain" description="Condensation" evidence="1">
    <location>
        <begin position="7"/>
        <end position="132"/>
    </location>
</feature>
<evidence type="ECO:0000259" key="1">
    <source>
        <dbReference type="Pfam" id="PF00668"/>
    </source>
</evidence>
<gene>
    <name evidence="2" type="ORF">PY650_36870</name>
</gene>
<dbReference type="InterPro" id="IPR001242">
    <property type="entry name" value="Condensation_dom"/>
</dbReference>
<evidence type="ECO:0000313" key="3">
    <source>
        <dbReference type="Proteomes" id="UP001172630"/>
    </source>
</evidence>
<proteinExistence type="predicted"/>
<dbReference type="Pfam" id="PF00668">
    <property type="entry name" value="Condensation"/>
    <property type="match status" value="1"/>
</dbReference>
<reference evidence="2" key="1">
    <citation type="submission" date="2023-06" db="EMBL/GenBank/DDBJ databases">
        <title>Phylogenetic Diversity of Rhizobium strains.</title>
        <authorList>
            <person name="Moura F.T."/>
            <person name="Helene L.C.F."/>
            <person name="Hungria M."/>
        </authorList>
    </citation>
    <scope>NUCLEOTIDE SEQUENCE</scope>
    <source>
        <strain evidence="2">CCGE524</strain>
    </source>
</reference>
<dbReference type="InterPro" id="IPR023213">
    <property type="entry name" value="CAT-like_dom_sf"/>
</dbReference>
<name>A0ABT7KQR1_9HYPH</name>
<dbReference type="Gene3D" id="3.30.559.10">
    <property type="entry name" value="Chloramphenicol acetyltransferase-like domain"/>
    <property type="match status" value="1"/>
</dbReference>
<dbReference type="SUPFAM" id="SSF52777">
    <property type="entry name" value="CoA-dependent acyltransferases"/>
    <property type="match status" value="1"/>
</dbReference>
<keyword evidence="3" id="KW-1185">Reference proteome</keyword>
<evidence type="ECO:0000313" key="2">
    <source>
        <dbReference type="EMBL" id="MDL2410994.1"/>
    </source>
</evidence>
<dbReference type="EMBL" id="JARFYN010000224">
    <property type="protein sequence ID" value="MDL2410994.1"/>
    <property type="molecule type" value="Genomic_DNA"/>
</dbReference>